<dbReference type="SFLD" id="SFLDS00029">
    <property type="entry name" value="Radical_SAM"/>
    <property type="match status" value="1"/>
</dbReference>
<keyword evidence="2" id="KW-0004">4Fe-4S</keyword>
<dbReference type="AlphaFoldDB" id="A0A7W8QJF5"/>
<dbReference type="InterPro" id="IPR023885">
    <property type="entry name" value="4Fe4S-binding_SPASM_dom"/>
</dbReference>
<dbReference type="GO" id="GO:0051539">
    <property type="term" value="F:4 iron, 4 sulfur cluster binding"/>
    <property type="evidence" value="ECO:0007669"/>
    <property type="project" value="UniProtKB-KW"/>
</dbReference>
<feature type="domain" description="Radical SAM core" evidence="7">
    <location>
        <begin position="98"/>
        <end position="323"/>
    </location>
</feature>
<keyword evidence="9" id="KW-1185">Reference proteome</keyword>
<dbReference type="Proteomes" id="UP000572635">
    <property type="component" value="Unassembled WGS sequence"/>
</dbReference>
<keyword evidence="4" id="KW-0479">Metal-binding</keyword>
<evidence type="ECO:0000256" key="4">
    <source>
        <dbReference type="ARBA" id="ARBA00022723"/>
    </source>
</evidence>
<evidence type="ECO:0000256" key="1">
    <source>
        <dbReference type="ARBA" id="ARBA00001966"/>
    </source>
</evidence>
<dbReference type="InterPro" id="IPR007197">
    <property type="entry name" value="rSAM"/>
</dbReference>
<keyword evidence="3" id="KW-0949">S-adenosyl-L-methionine</keyword>
<keyword evidence="6" id="KW-0411">Iron-sulfur</keyword>
<dbReference type="PANTHER" id="PTHR43787">
    <property type="entry name" value="FEMO COFACTOR BIOSYNTHESIS PROTEIN NIFB-RELATED"/>
    <property type="match status" value="1"/>
</dbReference>
<proteinExistence type="predicted"/>
<gene>
    <name evidence="8" type="ORF">HDA36_001677</name>
</gene>
<evidence type="ECO:0000313" key="9">
    <source>
        <dbReference type="Proteomes" id="UP000572635"/>
    </source>
</evidence>
<sequence>MGGKQTYRPSRFTVMAPHDAGGAVIYNSLRGSVFHVREPLSERVHELLHNRSARLADEADGSERSRLLRALAERGYVVPEDHDEQADAARLRETRVNRADRLELILMPTESCNFRCTYCYEDFALGKMLTGVREGVRELVRRRYEQGGLRTLTVSWFGGEPLVAFDVIEELSEYFIDFAEQHGITYRAGMTTNGYLLTPDTARRCIELGIDRFQITLDGPRHVHDESRPLMGGGSSFDDIMANLRGLAGTDAEFAALLRTNFSPSNVGSVPELLEEVGRIAEGDPRFSVIFRPVGQWGGANDDSIETAAGRDSEAAKLDLYHEASCHDLTGGDTRTLKPGGSVCYAANPWSFVVRPNGIVNKCTVALRDVQNMVGRLTPDGDMHLDQERMRLWTENDETKDAGCRSCFFRPSCQGAHCPLIRIQDGVRPCPPQKVWIGPNLRTYADLVAQNRRAADV</sequence>
<protein>
    <recommendedName>
        <fullName evidence="7">Radical SAM core domain-containing protein</fullName>
    </recommendedName>
</protein>
<dbReference type="RefSeq" id="WP_184391281.1">
    <property type="nucleotide sequence ID" value="NZ_BAAAJD010000009.1"/>
</dbReference>
<dbReference type="NCBIfam" id="TIGR04085">
    <property type="entry name" value="rSAM_more_4Fe4S"/>
    <property type="match status" value="1"/>
</dbReference>
<dbReference type="PROSITE" id="PS51918">
    <property type="entry name" value="RADICAL_SAM"/>
    <property type="match status" value="1"/>
</dbReference>
<dbReference type="UniPathway" id="UPA00782"/>
<dbReference type="InterPro" id="IPR058240">
    <property type="entry name" value="rSAM_sf"/>
</dbReference>
<dbReference type="GO" id="GO:0003824">
    <property type="term" value="F:catalytic activity"/>
    <property type="evidence" value="ECO:0007669"/>
    <property type="project" value="InterPro"/>
</dbReference>
<name>A0A7W8QJF5_9ACTN</name>
<evidence type="ECO:0000256" key="2">
    <source>
        <dbReference type="ARBA" id="ARBA00022485"/>
    </source>
</evidence>
<dbReference type="InterPro" id="IPR013785">
    <property type="entry name" value="Aldolase_TIM"/>
</dbReference>
<comment type="caution">
    <text evidence="8">The sequence shown here is derived from an EMBL/GenBank/DDBJ whole genome shotgun (WGS) entry which is preliminary data.</text>
</comment>
<dbReference type="GO" id="GO:0046872">
    <property type="term" value="F:metal ion binding"/>
    <property type="evidence" value="ECO:0007669"/>
    <property type="project" value="UniProtKB-KW"/>
</dbReference>
<dbReference type="CDD" id="cd01335">
    <property type="entry name" value="Radical_SAM"/>
    <property type="match status" value="1"/>
</dbReference>
<dbReference type="SFLD" id="SFLDG01067">
    <property type="entry name" value="SPASM/twitch_domain_containing"/>
    <property type="match status" value="1"/>
</dbReference>
<dbReference type="Gene3D" id="3.20.20.70">
    <property type="entry name" value="Aldolase class I"/>
    <property type="match status" value="1"/>
</dbReference>
<evidence type="ECO:0000256" key="3">
    <source>
        <dbReference type="ARBA" id="ARBA00022691"/>
    </source>
</evidence>
<reference evidence="8 9" key="1">
    <citation type="submission" date="2020-08" db="EMBL/GenBank/DDBJ databases">
        <title>Sequencing the genomes of 1000 actinobacteria strains.</title>
        <authorList>
            <person name="Klenk H.-P."/>
        </authorList>
    </citation>
    <scope>NUCLEOTIDE SEQUENCE [LARGE SCALE GENOMIC DNA]</scope>
    <source>
        <strain evidence="8 9">DSM 44551</strain>
    </source>
</reference>
<accession>A0A7W8QJF5</accession>
<evidence type="ECO:0000259" key="7">
    <source>
        <dbReference type="PROSITE" id="PS51918"/>
    </source>
</evidence>
<dbReference type="Pfam" id="PF04055">
    <property type="entry name" value="Radical_SAM"/>
    <property type="match status" value="1"/>
</dbReference>
<evidence type="ECO:0000256" key="6">
    <source>
        <dbReference type="ARBA" id="ARBA00023014"/>
    </source>
</evidence>
<comment type="cofactor">
    <cofactor evidence="1">
        <name>[4Fe-4S] cluster</name>
        <dbReference type="ChEBI" id="CHEBI:49883"/>
    </cofactor>
</comment>
<evidence type="ECO:0000256" key="5">
    <source>
        <dbReference type="ARBA" id="ARBA00023004"/>
    </source>
</evidence>
<dbReference type="SUPFAM" id="SSF102114">
    <property type="entry name" value="Radical SAM enzymes"/>
    <property type="match status" value="1"/>
</dbReference>
<dbReference type="EMBL" id="JACHDB010000001">
    <property type="protein sequence ID" value="MBB5431593.1"/>
    <property type="molecule type" value="Genomic_DNA"/>
</dbReference>
<dbReference type="PANTHER" id="PTHR43787:SF3">
    <property type="entry name" value="ARYLSULFATASE REGULATORY PROTEIN"/>
    <property type="match status" value="1"/>
</dbReference>
<organism evidence="8 9">
    <name type="scientific">Nocardiopsis composta</name>
    <dbReference type="NCBI Taxonomy" id="157465"/>
    <lineage>
        <taxon>Bacteria</taxon>
        <taxon>Bacillati</taxon>
        <taxon>Actinomycetota</taxon>
        <taxon>Actinomycetes</taxon>
        <taxon>Streptosporangiales</taxon>
        <taxon>Nocardiopsidaceae</taxon>
        <taxon>Nocardiopsis</taxon>
    </lineage>
</organism>
<keyword evidence="5" id="KW-0408">Iron</keyword>
<evidence type="ECO:0000313" key="8">
    <source>
        <dbReference type="EMBL" id="MBB5431593.1"/>
    </source>
</evidence>